<sequence length="291" mass="32042">MMWQNCIQPTSLPEALELVRRYGASARIVAGGTDVLVELQRGVKPTQTLIDVSALPDLKYVRLVGNYLTLGALATHNDVLRSSHCRNHAPALVQACSQVGAPQIRARATIAGNLLTASPANDTIPPLLALDAELVLVNERGERNVPLSRFYQGVRKTELQTDEFLREIRIPLSKIERRSHFFKLGLRRAQAISVVNAALVLMLENNIVSEARIALGCVAPTVVRATHVETFLIGKHLDTETCHEAAQLVERDCSPSMIYAPPHPIAYAASLTYSLMVLCNWLMRVSRALLK</sequence>
<keyword evidence="6" id="KW-1185">Reference proteome</keyword>
<comment type="caution">
    <text evidence="5">The sequence shown here is derived from an EMBL/GenBank/DDBJ whole genome shotgun (WGS) entry which is preliminary data.</text>
</comment>
<feature type="domain" description="FAD-binding PCMH-type" evidence="4">
    <location>
        <begin position="1"/>
        <end position="175"/>
    </location>
</feature>
<dbReference type="InterPro" id="IPR016166">
    <property type="entry name" value="FAD-bd_PCMH"/>
</dbReference>
<evidence type="ECO:0000256" key="1">
    <source>
        <dbReference type="ARBA" id="ARBA00022630"/>
    </source>
</evidence>
<dbReference type="SUPFAM" id="SSF55447">
    <property type="entry name" value="CO dehydrogenase flavoprotein C-terminal domain-like"/>
    <property type="match status" value="1"/>
</dbReference>
<protein>
    <submittedName>
        <fullName evidence="5">Dehydrogenase</fullName>
    </submittedName>
</protein>
<dbReference type="GO" id="GO:0016491">
    <property type="term" value="F:oxidoreductase activity"/>
    <property type="evidence" value="ECO:0007669"/>
    <property type="project" value="UniProtKB-KW"/>
</dbReference>
<evidence type="ECO:0000313" key="6">
    <source>
        <dbReference type="Proteomes" id="UP000612362"/>
    </source>
</evidence>
<dbReference type="Proteomes" id="UP000612362">
    <property type="component" value="Unassembled WGS sequence"/>
</dbReference>
<keyword evidence="3" id="KW-0560">Oxidoreductase</keyword>
<dbReference type="Gene3D" id="3.30.390.50">
    <property type="entry name" value="CO dehydrogenase flavoprotein, C-terminal domain"/>
    <property type="match status" value="1"/>
</dbReference>
<dbReference type="InterPro" id="IPR016169">
    <property type="entry name" value="FAD-bd_PCMH_sub2"/>
</dbReference>
<evidence type="ECO:0000256" key="3">
    <source>
        <dbReference type="ARBA" id="ARBA00023002"/>
    </source>
</evidence>
<dbReference type="PROSITE" id="PS51387">
    <property type="entry name" value="FAD_PCMH"/>
    <property type="match status" value="1"/>
</dbReference>
<dbReference type="PANTHER" id="PTHR42659">
    <property type="entry name" value="XANTHINE DEHYDROGENASE SUBUNIT C-RELATED"/>
    <property type="match status" value="1"/>
</dbReference>
<dbReference type="Gene3D" id="3.30.465.10">
    <property type="match status" value="1"/>
</dbReference>
<proteinExistence type="predicted"/>
<dbReference type="EMBL" id="BNJF01000002">
    <property type="protein sequence ID" value="GHO46509.1"/>
    <property type="molecule type" value="Genomic_DNA"/>
</dbReference>
<keyword evidence="1" id="KW-0285">Flavoprotein</keyword>
<evidence type="ECO:0000313" key="5">
    <source>
        <dbReference type="EMBL" id="GHO46509.1"/>
    </source>
</evidence>
<dbReference type="InterPro" id="IPR036683">
    <property type="entry name" value="CO_DH_flav_C_dom_sf"/>
</dbReference>
<dbReference type="RefSeq" id="WP_220195883.1">
    <property type="nucleotide sequence ID" value="NZ_BNJF01000002.1"/>
</dbReference>
<dbReference type="InterPro" id="IPR036318">
    <property type="entry name" value="FAD-bd_PCMH-like_sf"/>
</dbReference>
<gene>
    <name evidence="5" type="ORF">KSX_46720</name>
</gene>
<organism evidence="5 6">
    <name type="scientific">Ktedonospora formicarum</name>
    <dbReference type="NCBI Taxonomy" id="2778364"/>
    <lineage>
        <taxon>Bacteria</taxon>
        <taxon>Bacillati</taxon>
        <taxon>Chloroflexota</taxon>
        <taxon>Ktedonobacteria</taxon>
        <taxon>Ktedonobacterales</taxon>
        <taxon>Ktedonobacteraceae</taxon>
        <taxon>Ktedonospora</taxon>
    </lineage>
</organism>
<evidence type="ECO:0000256" key="2">
    <source>
        <dbReference type="ARBA" id="ARBA00022827"/>
    </source>
</evidence>
<dbReference type="Pfam" id="PF00941">
    <property type="entry name" value="FAD_binding_5"/>
    <property type="match status" value="1"/>
</dbReference>
<dbReference type="AlphaFoldDB" id="A0A8J3I890"/>
<name>A0A8J3I890_9CHLR</name>
<dbReference type="SMART" id="SM01092">
    <property type="entry name" value="CO_deh_flav_C"/>
    <property type="match status" value="1"/>
</dbReference>
<dbReference type="InterPro" id="IPR051312">
    <property type="entry name" value="Diverse_Substr_Oxidored"/>
</dbReference>
<dbReference type="GO" id="GO:0071949">
    <property type="term" value="F:FAD binding"/>
    <property type="evidence" value="ECO:0007669"/>
    <property type="project" value="InterPro"/>
</dbReference>
<dbReference type="SUPFAM" id="SSF56176">
    <property type="entry name" value="FAD-binding/transporter-associated domain-like"/>
    <property type="match status" value="1"/>
</dbReference>
<reference evidence="5" key="1">
    <citation type="submission" date="2020-10" db="EMBL/GenBank/DDBJ databases">
        <title>Taxonomic study of unclassified bacteria belonging to the class Ktedonobacteria.</title>
        <authorList>
            <person name="Yabe S."/>
            <person name="Wang C.M."/>
            <person name="Zheng Y."/>
            <person name="Sakai Y."/>
            <person name="Cavaletti L."/>
            <person name="Monciardini P."/>
            <person name="Donadio S."/>
        </authorList>
    </citation>
    <scope>NUCLEOTIDE SEQUENCE</scope>
    <source>
        <strain evidence="5">SOSP1-1</strain>
    </source>
</reference>
<evidence type="ECO:0000259" key="4">
    <source>
        <dbReference type="PROSITE" id="PS51387"/>
    </source>
</evidence>
<dbReference type="InterPro" id="IPR005107">
    <property type="entry name" value="CO_DH_flav_C"/>
</dbReference>
<accession>A0A8J3I890</accession>
<dbReference type="Gene3D" id="3.30.43.10">
    <property type="entry name" value="Uridine Diphospho-n-acetylenolpyruvylglucosamine Reductase, domain 2"/>
    <property type="match status" value="1"/>
</dbReference>
<dbReference type="InterPro" id="IPR016167">
    <property type="entry name" value="FAD-bd_PCMH_sub1"/>
</dbReference>
<dbReference type="InterPro" id="IPR002346">
    <property type="entry name" value="Mopterin_DH_FAD-bd"/>
</dbReference>
<dbReference type="PANTHER" id="PTHR42659:SF2">
    <property type="entry name" value="XANTHINE DEHYDROGENASE SUBUNIT C-RELATED"/>
    <property type="match status" value="1"/>
</dbReference>
<dbReference type="Pfam" id="PF03450">
    <property type="entry name" value="CO_deh_flav_C"/>
    <property type="match status" value="1"/>
</dbReference>
<keyword evidence="2" id="KW-0274">FAD</keyword>